<comment type="caution">
    <text evidence="1">The sequence shown here is derived from an EMBL/GenBank/DDBJ whole genome shotgun (WGS) entry which is preliminary data.</text>
</comment>
<keyword evidence="2" id="KW-1185">Reference proteome</keyword>
<evidence type="ECO:0000313" key="2">
    <source>
        <dbReference type="Proteomes" id="UP001221142"/>
    </source>
</evidence>
<dbReference type="AlphaFoldDB" id="A0AAD7FTG6"/>
<organism evidence="1 2">
    <name type="scientific">Roridomyces roridus</name>
    <dbReference type="NCBI Taxonomy" id="1738132"/>
    <lineage>
        <taxon>Eukaryota</taxon>
        <taxon>Fungi</taxon>
        <taxon>Dikarya</taxon>
        <taxon>Basidiomycota</taxon>
        <taxon>Agaricomycotina</taxon>
        <taxon>Agaricomycetes</taxon>
        <taxon>Agaricomycetidae</taxon>
        <taxon>Agaricales</taxon>
        <taxon>Marasmiineae</taxon>
        <taxon>Mycenaceae</taxon>
        <taxon>Roridomyces</taxon>
    </lineage>
</organism>
<evidence type="ECO:0000313" key="1">
    <source>
        <dbReference type="EMBL" id="KAJ7642061.1"/>
    </source>
</evidence>
<gene>
    <name evidence="1" type="ORF">FB45DRAFT_901707</name>
</gene>
<evidence type="ECO:0008006" key="3">
    <source>
        <dbReference type="Google" id="ProtNLM"/>
    </source>
</evidence>
<dbReference type="InterPro" id="IPR032675">
    <property type="entry name" value="LRR_dom_sf"/>
</dbReference>
<dbReference type="Gene3D" id="3.80.10.10">
    <property type="entry name" value="Ribonuclease Inhibitor"/>
    <property type="match status" value="1"/>
</dbReference>
<reference evidence="1" key="1">
    <citation type="submission" date="2023-03" db="EMBL/GenBank/DDBJ databases">
        <title>Massive genome expansion in bonnet fungi (Mycena s.s.) driven by repeated elements and novel gene families across ecological guilds.</title>
        <authorList>
            <consortium name="Lawrence Berkeley National Laboratory"/>
            <person name="Harder C.B."/>
            <person name="Miyauchi S."/>
            <person name="Viragh M."/>
            <person name="Kuo A."/>
            <person name="Thoen E."/>
            <person name="Andreopoulos B."/>
            <person name="Lu D."/>
            <person name="Skrede I."/>
            <person name="Drula E."/>
            <person name="Henrissat B."/>
            <person name="Morin E."/>
            <person name="Kohler A."/>
            <person name="Barry K."/>
            <person name="LaButti K."/>
            <person name="Morin E."/>
            <person name="Salamov A."/>
            <person name="Lipzen A."/>
            <person name="Mereny Z."/>
            <person name="Hegedus B."/>
            <person name="Baldrian P."/>
            <person name="Stursova M."/>
            <person name="Weitz H."/>
            <person name="Taylor A."/>
            <person name="Grigoriev I.V."/>
            <person name="Nagy L.G."/>
            <person name="Martin F."/>
            <person name="Kauserud H."/>
        </authorList>
    </citation>
    <scope>NUCLEOTIDE SEQUENCE</scope>
    <source>
        <strain evidence="1">9284</strain>
    </source>
</reference>
<protein>
    <recommendedName>
        <fullName evidence="3">F-box domain-containing protein</fullName>
    </recommendedName>
</protein>
<dbReference type="EMBL" id="JARKIF010000004">
    <property type="protein sequence ID" value="KAJ7642061.1"/>
    <property type="molecule type" value="Genomic_DNA"/>
</dbReference>
<proteinExistence type="predicted"/>
<accession>A0AAD7FTG6</accession>
<dbReference type="SUPFAM" id="SSF52047">
    <property type="entry name" value="RNI-like"/>
    <property type="match status" value="1"/>
</dbReference>
<name>A0AAD7FTG6_9AGAR</name>
<sequence>MSTILGFASLDGAILSRIFALLAPKKLAPHKRLVPLLRVNKHWHSLVLPLLYTAISVKGIWIARPLRKTLEANKQLAGLFLSGQDPQETLDHLRIVAAAAQGLRHLTVLGYAGSAKDIEKYRRSVGKCTELETLNVSEGQGMFTFGQLMGMMKSWPKLEKLILKDTFLAEADSASRPVEVSPSCPMLKMVKITDSFESAKRFSFTAFAAAAPSVSVLWVQPQSAGPIPPDVIEALRVWAPTLQALCLLSDSELPLTPSLPQLTSLTRLDATPTLLPPRLLATHAPPGLTALAYTYNGSPSAELLDLARALASVDVLPKLRVIEGKALDADAPTAGTGARRHLQEMEMQKALSEMKAVCKRRKIRFTIS</sequence>
<dbReference type="Proteomes" id="UP001221142">
    <property type="component" value="Unassembled WGS sequence"/>
</dbReference>